<dbReference type="RefSeq" id="WP_348264291.1">
    <property type="nucleotide sequence ID" value="NZ_CP121196.1"/>
</dbReference>
<dbReference type="EMBL" id="CP121196">
    <property type="protein sequence ID" value="XBH19076.1"/>
    <property type="molecule type" value="Genomic_DNA"/>
</dbReference>
<protein>
    <recommendedName>
        <fullName evidence="2">NifU-like domain-containing protein</fullName>
    </recommendedName>
</protein>
<reference evidence="1" key="1">
    <citation type="submission" date="2023-03" db="EMBL/GenBank/DDBJ databases">
        <title>Edaphobacter sp.</title>
        <authorList>
            <person name="Huber K.J."/>
            <person name="Papendorf J."/>
            <person name="Pilke C."/>
            <person name="Bunk B."/>
            <person name="Sproeer C."/>
            <person name="Pester M."/>
        </authorList>
    </citation>
    <scope>NUCLEOTIDE SEQUENCE</scope>
    <source>
        <strain evidence="1">DSM 110680</strain>
    </source>
</reference>
<accession>A0AAU7DNT6</accession>
<gene>
    <name evidence="1" type="ORF">P8935_07090</name>
</gene>
<organism evidence="1">
    <name type="scientific">Telmatobacter sp. DSM 110680</name>
    <dbReference type="NCBI Taxonomy" id="3036704"/>
    <lineage>
        <taxon>Bacteria</taxon>
        <taxon>Pseudomonadati</taxon>
        <taxon>Acidobacteriota</taxon>
        <taxon>Terriglobia</taxon>
        <taxon>Terriglobales</taxon>
        <taxon>Acidobacteriaceae</taxon>
        <taxon>Telmatobacter</taxon>
    </lineage>
</organism>
<evidence type="ECO:0008006" key="2">
    <source>
        <dbReference type="Google" id="ProtNLM"/>
    </source>
</evidence>
<sequence length="199" mass="21877">MANGTEFQEQVRQLGQLITQFDQMPDNPQKIACKQLVQLLMDVHGVGLDRMMEIIFENEAAGPAIVDRLAQDSVTNSLLLLYSLHPDDLETRLDKAIERLRPRLRKLSYSIDLIRVCEGAVELSVTSTSSGHSCGSTSKDVRAIVEEGIYELAPDVTSLDIRGLEEPVNSGFVALESLMGHSLLTANQNSHSLRTDGAD</sequence>
<name>A0AAU7DNT6_9BACT</name>
<evidence type="ECO:0000313" key="1">
    <source>
        <dbReference type="EMBL" id="XBH19076.1"/>
    </source>
</evidence>
<proteinExistence type="predicted"/>
<dbReference type="AlphaFoldDB" id="A0AAU7DNT6"/>